<dbReference type="PANTHER" id="PTHR43102:SF2">
    <property type="entry name" value="GAF DOMAIN-CONTAINING PROTEIN"/>
    <property type="match status" value="1"/>
</dbReference>
<accession>A0A397BRN6</accession>
<evidence type="ECO:0000256" key="2">
    <source>
        <dbReference type="ARBA" id="ARBA00022771"/>
    </source>
</evidence>
<dbReference type="InterPro" id="IPR013083">
    <property type="entry name" value="Znf_RING/FYVE/PHD"/>
</dbReference>
<dbReference type="InterPro" id="IPR017455">
    <property type="entry name" value="Znf_FYVE-rel"/>
</dbReference>
<dbReference type="Pfam" id="PF01363">
    <property type="entry name" value="FYVE"/>
    <property type="match status" value="1"/>
</dbReference>
<evidence type="ECO:0000256" key="1">
    <source>
        <dbReference type="ARBA" id="ARBA00022723"/>
    </source>
</evidence>
<feature type="compositionally biased region" description="Polar residues" evidence="5">
    <location>
        <begin position="452"/>
        <end position="466"/>
    </location>
</feature>
<dbReference type="InterPro" id="IPR000306">
    <property type="entry name" value="Znf_FYVE"/>
</dbReference>
<reference evidence="7 8" key="1">
    <citation type="submission" date="2018-08" db="EMBL/GenBank/DDBJ databases">
        <title>Aphanomyces genome sequencing and annotation.</title>
        <authorList>
            <person name="Minardi D."/>
            <person name="Oidtmann B."/>
            <person name="Van Der Giezen M."/>
            <person name="Studholme D.J."/>
        </authorList>
    </citation>
    <scope>NUCLEOTIDE SEQUENCE [LARGE SCALE GENOMIC DNA]</scope>
    <source>
        <strain evidence="7 8">Kv</strain>
    </source>
</reference>
<dbReference type="SMART" id="SM00064">
    <property type="entry name" value="FYVE"/>
    <property type="match status" value="1"/>
</dbReference>
<keyword evidence="1" id="KW-0479">Metal-binding</keyword>
<gene>
    <name evidence="7" type="ORF">DYB36_001349</name>
</gene>
<protein>
    <recommendedName>
        <fullName evidence="6">FYVE-type domain-containing protein</fullName>
    </recommendedName>
</protein>
<dbReference type="SUPFAM" id="SSF57903">
    <property type="entry name" value="FYVE/PHD zinc finger"/>
    <property type="match status" value="1"/>
</dbReference>
<dbReference type="PANTHER" id="PTHR43102">
    <property type="entry name" value="SLR1143 PROTEIN"/>
    <property type="match status" value="1"/>
</dbReference>
<dbReference type="InterPro" id="IPR011011">
    <property type="entry name" value="Znf_FYVE_PHD"/>
</dbReference>
<proteinExistence type="predicted"/>
<feature type="compositionally biased region" description="Polar residues" evidence="5">
    <location>
        <begin position="411"/>
        <end position="420"/>
    </location>
</feature>
<keyword evidence="2 4" id="KW-0863">Zinc-finger</keyword>
<dbReference type="Proteomes" id="UP000265427">
    <property type="component" value="Unassembled WGS sequence"/>
</dbReference>
<evidence type="ECO:0000256" key="4">
    <source>
        <dbReference type="PROSITE-ProRule" id="PRU00091"/>
    </source>
</evidence>
<dbReference type="VEuPathDB" id="FungiDB:H257_00629"/>
<comment type="caution">
    <text evidence="7">The sequence shown here is derived from an EMBL/GenBank/DDBJ whole genome shotgun (WGS) entry which is preliminary data.</text>
</comment>
<feature type="domain" description="FYVE-type" evidence="6">
    <location>
        <begin position="279"/>
        <end position="345"/>
    </location>
</feature>
<keyword evidence="3" id="KW-0862">Zinc</keyword>
<evidence type="ECO:0000259" key="6">
    <source>
        <dbReference type="PROSITE" id="PS50178"/>
    </source>
</evidence>
<feature type="region of interest" description="Disordered" evidence="5">
    <location>
        <begin position="374"/>
        <end position="504"/>
    </location>
</feature>
<name>A0A397BRN6_APHAT</name>
<evidence type="ECO:0000256" key="5">
    <source>
        <dbReference type="SAM" id="MobiDB-lite"/>
    </source>
</evidence>
<dbReference type="EMBL" id="QUSZ01001791">
    <property type="protein sequence ID" value="RHY24726.1"/>
    <property type="molecule type" value="Genomic_DNA"/>
</dbReference>
<dbReference type="GO" id="GO:0008270">
    <property type="term" value="F:zinc ion binding"/>
    <property type="evidence" value="ECO:0007669"/>
    <property type="project" value="UniProtKB-KW"/>
</dbReference>
<sequence length="561" mass="61858">MDGAWAPAPRGMPHPQSDFAKRINKLAAASPVSTKLRDHLVALARMRGLDLIHNQLPGLDLVALGPNGVRIYDGFVGRDQYVVKGTTSLRGTVSDLLGQLRHQTASTHDCRRSFYQLFLRTFTHSINLKQADDVSTVGSDAIQVHWLALRGDGVHATPFDIVFASHSQQYVWDRVAWRPWTPLDGSQVMREAATHVWESIDTRTLPAFDDATTGCARLKVHHSGFVIEKSPDVANHCVVSFVLCFNDRELSRPWMQELVGGLPRFCGRDHFLVIPTQLWSYNAYCHLCFKTFRLYRRRHHCRLCGHATCSSCSHNVEIDVASDIEASFVRQTPVLTCHRCSCTMSTLSQWAEDDDADEDDNILWDESTEEKLAENRGGFHLRKQNSQGGGLRTIPLCKTPPATDPRLITMSPPTASTLTTRLAPPAPVQGLLKKKDAKKASKFGLGERPLGSPSNGAPSGAQTVKLNGSFGGGAKRRSTKTKSGDIGSASSGGGSVSNSAALKMSETPEQVRRFLLAEVKQMSIERLVADAKRYLYLEDFHQKHTATSYVSSSIILGIFNP</sequence>
<dbReference type="Gene3D" id="3.30.40.10">
    <property type="entry name" value="Zinc/RING finger domain, C3HC4 (zinc finger)"/>
    <property type="match status" value="1"/>
</dbReference>
<evidence type="ECO:0000313" key="7">
    <source>
        <dbReference type="EMBL" id="RHY24726.1"/>
    </source>
</evidence>
<dbReference type="AlphaFoldDB" id="A0A397BRN6"/>
<evidence type="ECO:0000313" key="8">
    <source>
        <dbReference type="Proteomes" id="UP000265427"/>
    </source>
</evidence>
<evidence type="ECO:0000256" key="3">
    <source>
        <dbReference type="ARBA" id="ARBA00022833"/>
    </source>
</evidence>
<dbReference type="PROSITE" id="PS50178">
    <property type="entry name" value="ZF_FYVE"/>
    <property type="match status" value="1"/>
</dbReference>
<organism evidence="7 8">
    <name type="scientific">Aphanomyces astaci</name>
    <name type="common">Crayfish plague agent</name>
    <dbReference type="NCBI Taxonomy" id="112090"/>
    <lineage>
        <taxon>Eukaryota</taxon>
        <taxon>Sar</taxon>
        <taxon>Stramenopiles</taxon>
        <taxon>Oomycota</taxon>
        <taxon>Saprolegniomycetes</taxon>
        <taxon>Saprolegniales</taxon>
        <taxon>Verrucalvaceae</taxon>
        <taxon>Aphanomyces</taxon>
    </lineage>
</organism>